<reference evidence="2" key="4">
    <citation type="submission" date="2025-05" db="UniProtKB">
        <authorList>
            <consortium name="EnsemblFungi"/>
        </authorList>
    </citation>
    <scope>IDENTIFICATION</scope>
    <source>
        <strain evidence="2">isolate 1-1 / race 1 (BBBD)</strain>
    </source>
</reference>
<evidence type="ECO:0000313" key="1">
    <source>
        <dbReference type="EMBL" id="OAV98902.1"/>
    </source>
</evidence>
<proteinExistence type="predicted"/>
<dbReference type="Proteomes" id="UP000005240">
    <property type="component" value="Unassembled WGS sequence"/>
</dbReference>
<reference evidence="1" key="2">
    <citation type="submission" date="2016-05" db="EMBL/GenBank/DDBJ databases">
        <title>Comparative analysis highlights variable genome content of wheat rusts and divergence of the mating loci.</title>
        <authorList>
            <person name="Cuomo C.A."/>
            <person name="Bakkeren G."/>
            <person name="Szabo L."/>
            <person name="Khalil H."/>
            <person name="Joly D."/>
            <person name="Goldberg J."/>
            <person name="Young S."/>
            <person name="Zeng Q."/>
            <person name="Fellers J."/>
        </authorList>
    </citation>
    <scope>NUCLEOTIDE SEQUENCE [LARGE SCALE GENOMIC DNA]</scope>
    <source>
        <strain evidence="1">1-1 BBBD Race 1</strain>
    </source>
</reference>
<protein>
    <submittedName>
        <fullName evidence="1 2">Uncharacterized protein</fullName>
    </submittedName>
</protein>
<name>A0A180H310_PUCT1</name>
<reference evidence="2 3" key="3">
    <citation type="journal article" date="2017" name="G3 (Bethesda)">
        <title>Comparative analysis highlights variable genome content of wheat rusts and divergence of the mating loci.</title>
        <authorList>
            <person name="Cuomo C.A."/>
            <person name="Bakkeren G."/>
            <person name="Khalil H.B."/>
            <person name="Panwar V."/>
            <person name="Joly D."/>
            <person name="Linning R."/>
            <person name="Sakthikumar S."/>
            <person name="Song X."/>
            <person name="Adiconis X."/>
            <person name="Fan L."/>
            <person name="Goldberg J.M."/>
            <person name="Levin J.Z."/>
            <person name="Young S."/>
            <person name="Zeng Q."/>
            <person name="Anikster Y."/>
            <person name="Bruce M."/>
            <person name="Wang M."/>
            <person name="Yin C."/>
            <person name="McCallum B."/>
            <person name="Szabo L.J."/>
            <person name="Hulbert S."/>
            <person name="Chen X."/>
            <person name="Fellers J.P."/>
        </authorList>
    </citation>
    <scope>NUCLEOTIDE SEQUENCE</scope>
    <source>
        <strain evidence="2">isolate 1-1 / race 1 (BBBD)</strain>
        <strain evidence="3">Isolate 1-1 / race 1 (BBBD)</strain>
    </source>
</reference>
<dbReference type="AlphaFoldDB" id="A0A180H310"/>
<dbReference type="VEuPathDB" id="FungiDB:PTTG_05816"/>
<keyword evidence="3" id="KW-1185">Reference proteome</keyword>
<reference evidence="1" key="1">
    <citation type="submission" date="2009-11" db="EMBL/GenBank/DDBJ databases">
        <authorList>
            <consortium name="The Broad Institute Genome Sequencing Platform"/>
            <person name="Ward D."/>
            <person name="Feldgarden M."/>
            <person name="Earl A."/>
            <person name="Young S.K."/>
            <person name="Zeng Q."/>
            <person name="Koehrsen M."/>
            <person name="Alvarado L."/>
            <person name="Berlin A."/>
            <person name="Bochicchio J."/>
            <person name="Borenstein D."/>
            <person name="Chapman S.B."/>
            <person name="Chen Z."/>
            <person name="Engels R."/>
            <person name="Freedman E."/>
            <person name="Gellesch M."/>
            <person name="Goldberg J."/>
            <person name="Griggs A."/>
            <person name="Gujja S."/>
            <person name="Heilman E."/>
            <person name="Heiman D."/>
            <person name="Hepburn T."/>
            <person name="Howarth C."/>
            <person name="Jen D."/>
            <person name="Larson L."/>
            <person name="Lewis B."/>
            <person name="Mehta T."/>
            <person name="Park D."/>
            <person name="Pearson M."/>
            <person name="Roberts A."/>
            <person name="Saif S."/>
            <person name="Shea T."/>
            <person name="Shenoy N."/>
            <person name="Sisk P."/>
            <person name="Stolte C."/>
            <person name="Sykes S."/>
            <person name="Thomson T."/>
            <person name="Walk T."/>
            <person name="White J."/>
            <person name="Yandava C."/>
            <person name="Izard J."/>
            <person name="Baranova O.V."/>
            <person name="Blanton J.M."/>
            <person name="Tanner A.C."/>
            <person name="Dewhirst F.E."/>
            <person name="Haas B."/>
            <person name="Nusbaum C."/>
            <person name="Birren B."/>
        </authorList>
    </citation>
    <scope>NUCLEOTIDE SEQUENCE [LARGE SCALE GENOMIC DNA]</scope>
    <source>
        <strain evidence="1">1-1 BBBD Race 1</strain>
    </source>
</reference>
<organism evidence="1">
    <name type="scientific">Puccinia triticina (isolate 1-1 / race 1 (BBBD))</name>
    <name type="common">Brown leaf rust fungus</name>
    <dbReference type="NCBI Taxonomy" id="630390"/>
    <lineage>
        <taxon>Eukaryota</taxon>
        <taxon>Fungi</taxon>
        <taxon>Dikarya</taxon>
        <taxon>Basidiomycota</taxon>
        <taxon>Pucciniomycotina</taxon>
        <taxon>Pucciniomycetes</taxon>
        <taxon>Pucciniales</taxon>
        <taxon>Pucciniaceae</taxon>
        <taxon>Puccinia</taxon>
    </lineage>
</organism>
<sequence length="81" mass="8680">MKGFINGIGPDGALQLKFTSSVMSKQPFRSVTHHKPPLTVNAVGTICALLMANILSKNPVCAITLKHTTDIHSGRVFGVKH</sequence>
<dbReference type="EnsemblFungi" id="PTTG_05816-t43_1">
    <property type="protein sequence ID" value="PTTG_05816-t43_1-p1"/>
    <property type="gene ID" value="PTTG_05816"/>
</dbReference>
<accession>A0A180H310</accession>
<evidence type="ECO:0000313" key="2">
    <source>
        <dbReference type="EnsemblFungi" id="PTTG_05816-t43_1-p1"/>
    </source>
</evidence>
<evidence type="ECO:0000313" key="3">
    <source>
        <dbReference type="Proteomes" id="UP000005240"/>
    </source>
</evidence>
<gene>
    <name evidence="1" type="ORF">PTTG_05816</name>
</gene>
<dbReference type="EMBL" id="ADAS02000005">
    <property type="protein sequence ID" value="OAV98902.1"/>
    <property type="molecule type" value="Genomic_DNA"/>
</dbReference>